<sequence>MADLLGTGGSLDIAVIGAGISGMSAAWLLSKAHRVTLFEANERLGGHSHTTDAGGVPVDTGFIVYNEKTYPNLTALFRHLGVATTPTEMSLSVSLDAGRLEYSGTDLAGLFAQPANALRPRFWTMLRDLTRFYRQAPRDLNMMGSMSLDDYLASRHFSAAFRDDHLLPMAAAIWSTPADAIGRYPAASFVRFCANHGLLQLTSRPVWRTVEEGSRSYVKKLMGGFYGTVRNGSGARRVIREAGGVTVVDAAGAAHRFDHVVIAAHADEALGLITDPTREETALLGAIAYRPNDVVLHTDAQLMPKRRRAWAAWNYMGGKDGLAVTYWMNRLQHIPDDTPRFVTLNPITEPAPESILLRQSFAHPQFDQRAMDAQTRLWSLQGQGGLWFCGAYFGAGFHEDGLQAGLAVAEQLGGVRRPWQVEDASGRIHVGPAPRLAYPDLQLEAAE</sequence>
<dbReference type="InterPro" id="IPR002937">
    <property type="entry name" value="Amino_oxidase"/>
</dbReference>
<dbReference type="FunFam" id="1.10.405.20:FF:000001">
    <property type="entry name" value="Amine oxidase"/>
    <property type="match status" value="1"/>
</dbReference>
<evidence type="ECO:0000313" key="3">
    <source>
        <dbReference type="Proteomes" id="UP000248887"/>
    </source>
</evidence>
<dbReference type="Gene3D" id="3.30.70.1990">
    <property type="match status" value="1"/>
</dbReference>
<comment type="caution">
    <text evidence="2">The sequence shown here is derived from an EMBL/GenBank/DDBJ whole genome shotgun (WGS) entry which is preliminary data.</text>
</comment>
<dbReference type="Gene3D" id="3.50.50.60">
    <property type="entry name" value="FAD/NAD(P)-binding domain"/>
    <property type="match status" value="1"/>
</dbReference>
<proteinExistence type="predicted"/>
<feature type="domain" description="Amine oxidase" evidence="1">
    <location>
        <begin position="20"/>
        <end position="291"/>
    </location>
</feature>
<dbReference type="PANTHER" id="PTHR42923:SF17">
    <property type="entry name" value="AMINE OXIDASE DOMAIN-CONTAINING PROTEIN"/>
    <property type="match status" value="1"/>
</dbReference>
<accession>A0A2W5SQN9</accession>
<evidence type="ECO:0000259" key="1">
    <source>
        <dbReference type="Pfam" id="PF01593"/>
    </source>
</evidence>
<dbReference type="Proteomes" id="UP000248887">
    <property type="component" value="Unassembled WGS sequence"/>
</dbReference>
<dbReference type="Gene3D" id="1.10.405.20">
    <property type="match status" value="1"/>
</dbReference>
<reference evidence="2 3" key="1">
    <citation type="submission" date="2017-08" db="EMBL/GenBank/DDBJ databases">
        <title>Infants hospitalized years apart are colonized by the same room-sourced microbial strains.</title>
        <authorList>
            <person name="Brooks B."/>
            <person name="Olm M.R."/>
            <person name="Firek B.A."/>
            <person name="Baker R."/>
            <person name="Thomas B.C."/>
            <person name="Morowitz M.J."/>
            <person name="Banfield J.F."/>
        </authorList>
    </citation>
    <scope>NUCLEOTIDE SEQUENCE [LARGE SCALE GENOMIC DNA]</scope>
    <source>
        <strain evidence="2">S2_005_001_R2_27</strain>
    </source>
</reference>
<dbReference type="SUPFAM" id="SSF51905">
    <property type="entry name" value="FAD/NAD(P)-binding domain"/>
    <property type="match status" value="1"/>
</dbReference>
<dbReference type="InterPro" id="IPR050464">
    <property type="entry name" value="Zeta_carotene_desat/Oxidored"/>
</dbReference>
<evidence type="ECO:0000313" key="2">
    <source>
        <dbReference type="EMBL" id="PZQ85067.1"/>
    </source>
</evidence>
<name>A0A2W5SQN9_ANCNO</name>
<protein>
    <submittedName>
        <fullName evidence="2">NAD/FAD-binding protein</fullName>
    </submittedName>
</protein>
<dbReference type="PANTHER" id="PTHR42923">
    <property type="entry name" value="PROTOPORPHYRINOGEN OXIDASE"/>
    <property type="match status" value="1"/>
</dbReference>
<dbReference type="Pfam" id="PF01593">
    <property type="entry name" value="Amino_oxidase"/>
    <property type="match status" value="1"/>
</dbReference>
<gene>
    <name evidence="2" type="ORF">DI549_02725</name>
</gene>
<dbReference type="EMBL" id="QFQD01000005">
    <property type="protein sequence ID" value="PZQ85067.1"/>
    <property type="molecule type" value="Genomic_DNA"/>
</dbReference>
<organism evidence="2 3">
    <name type="scientific">Ancylobacter novellus</name>
    <name type="common">Thiobacillus novellus</name>
    <dbReference type="NCBI Taxonomy" id="921"/>
    <lineage>
        <taxon>Bacteria</taxon>
        <taxon>Pseudomonadati</taxon>
        <taxon>Pseudomonadota</taxon>
        <taxon>Alphaproteobacteria</taxon>
        <taxon>Hyphomicrobiales</taxon>
        <taxon>Xanthobacteraceae</taxon>
        <taxon>Ancylobacter</taxon>
    </lineage>
</organism>
<dbReference type="InterPro" id="IPR036188">
    <property type="entry name" value="FAD/NAD-bd_sf"/>
</dbReference>
<dbReference type="GO" id="GO:0016491">
    <property type="term" value="F:oxidoreductase activity"/>
    <property type="evidence" value="ECO:0007669"/>
    <property type="project" value="InterPro"/>
</dbReference>
<dbReference type="AlphaFoldDB" id="A0A2W5SQN9"/>